<organism evidence="2 3">
    <name type="scientific">Nocardioides zhouii</name>
    <dbReference type="NCBI Taxonomy" id="1168729"/>
    <lineage>
        <taxon>Bacteria</taxon>
        <taxon>Bacillati</taxon>
        <taxon>Actinomycetota</taxon>
        <taxon>Actinomycetes</taxon>
        <taxon>Propionibacteriales</taxon>
        <taxon>Nocardioidaceae</taxon>
        <taxon>Nocardioides</taxon>
    </lineage>
</organism>
<evidence type="ECO:0000313" key="3">
    <source>
        <dbReference type="Proteomes" id="UP000291101"/>
    </source>
</evidence>
<comment type="caution">
    <text evidence="2">The sequence shown here is derived from an EMBL/GenBank/DDBJ whole genome shotgun (WGS) entry which is preliminary data.</text>
</comment>
<dbReference type="EMBL" id="SDWV01000019">
    <property type="protein sequence ID" value="RYC05854.1"/>
    <property type="molecule type" value="Genomic_DNA"/>
</dbReference>
<protein>
    <recommendedName>
        <fullName evidence="4">Lipoprotein</fullName>
    </recommendedName>
</protein>
<dbReference type="RefSeq" id="WP_129427990.1">
    <property type="nucleotide sequence ID" value="NZ_SDWV01000019.1"/>
</dbReference>
<evidence type="ECO:0008006" key="4">
    <source>
        <dbReference type="Google" id="ProtNLM"/>
    </source>
</evidence>
<gene>
    <name evidence="2" type="ORF">EUA94_16480</name>
</gene>
<keyword evidence="3" id="KW-1185">Reference proteome</keyword>
<dbReference type="Proteomes" id="UP000291101">
    <property type="component" value="Unassembled WGS sequence"/>
</dbReference>
<dbReference type="AlphaFoldDB" id="A0A4Q2SNR1"/>
<accession>A0A4Q2SNR1</accession>
<sequence length="173" mass="18532">MHVRRALALAVVGPLLLAGCTGDPEPTPKIPDPTTSSSSPSPTDSETPEAESAEEFIRRWAAIEAEMENTGKTADYRGLSSGCKACTDLADLVEGWYAAGGFINWDGWRIQSVKPRGDSGNEFVVKVRSSPTRYKESKSGPLKTFDGGPGAHLLVLESQGASWVVTRKAEVPR</sequence>
<name>A0A4Q2SNR1_9ACTN</name>
<feature type="region of interest" description="Disordered" evidence="1">
    <location>
        <begin position="20"/>
        <end position="52"/>
    </location>
</feature>
<reference evidence="2 3" key="1">
    <citation type="submission" date="2019-01" db="EMBL/GenBank/DDBJ databases">
        <title>Novel species of Nocardioides.</title>
        <authorList>
            <person name="Liu Q."/>
            <person name="X Y.-H."/>
        </authorList>
    </citation>
    <scope>NUCLEOTIDE SEQUENCE [LARGE SCALE GENOMIC DNA]</scope>
    <source>
        <strain evidence="2 3">HLT2-9</strain>
    </source>
</reference>
<evidence type="ECO:0000313" key="2">
    <source>
        <dbReference type="EMBL" id="RYC05854.1"/>
    </source>
</evidence>
<dbReference type="PROSITE" id="PS51257">
    <property type="entry name" value="PROKAR_LIPOPROTEIN"/>
    <property type="match status" value="1"/>
</dbReference>
<dbReference type="OrthoDB" id="3788680at2"/>
<evidence type="ECO:0000256" key="1">
    <source>
        <dbReference type="SAM" id="MobiDB-lite"/>
    </source>
</evidence>
<feature type="compositionally biased region" description="Low complexity" evidence="1">
    <location>
        <begin position="32"/>
        <end position="45"/>
    </location>
</feature>
<proteinExistence type="predicted"/>